<reference evidence="6 7" key="1">
    <citation type="submission" date="2022-05" db="EMBL/GenBank/DDBJ databases">
        <authorList>
            <person name="Jo J.-H."/>
            <person name="Im W.-T."/>
        </authorList>
    </citation>
    <scope>NUCLEOTIDE SEQUENCE [LARGE SCALE GENOMIC DNA]</scope>
    <source>
        <strain evidence="6 7">NSE70-1</strain>
    </source>
</reference>
<evidence type="ECO:0000259" key="5">
    <source>
        <dbReference type="PROSITE" id="PS50931"/>
    </source>
</evidence>
<keyword evidence="4" id="KW-0804">Transcription</keyword>
<keyword evidence="7" id="KW-1185">Reference proteome</keyword>
<comment type="caution">
    <text evidence="6">The sequence shown here is derived from an EMBL/GenBank/DDBJ whole genome shotgun (WGS) entry which is preliminary data.</text>
</comment>
<dbReference type="CDD" id="cd08432">
    <property type="entry name" value="PBP2_GcdR_TrpI_HvrB_AmpR_like"/>
    <property type="match status" value="1"/>
</dbReference>
<evidence type="ECO:0000256" key="1">
    <source>
        <dbReference type="ARBA" id="ARBA00009437"/>
    </source>
</evidence>
<dbReference type="SUPFAM" id="SSF46785">
    <property type="entry name" value="Winged helix' DNA-binding domain"/>
    <property type="match status" value="1"/>
</dbReference>
<evidence type="ECO:0000256" key="2">
    <source>
        <dbReference type="ARBA" id="ARBA00023015"/>
    </source>
</evidence>
<dbReference type="Gene3D" id="3.40.190.10">
    <property type="entry name" value="Periplasmic binding protein-like II"/>
    <property type="match status" value="2"/>
</dbReference>
<dbReference type="PROSITE" id="PS50931">
    <property type="entry name" value="HTH_LYSR"/>
    <property type="match status" value="1"/>
</dbReference>
<dbReference type="InterPro" id="IPR036388">
    <property type="entry name" value="WH-like_DNA-bd_sf"/>
</dbReference>
<evidence type="ECO:0000313" key="7">
    <source>
        <dbReference type="Proteomes" id="UP001203410"/>
    </source>
</evidence>
<sequence>MRKLPPLAAVRVFEAAARHENFTAAANELGMTQAAVSYQVKLLEERLGAALFVREKGRAKLTGLGLRLLPQLTQAFDNIEAAFAQHREEDEALLTVATTFTFANTWLAWRLGSFQVEHPDLAVRLATSNKLVDLRVGEADVAIRASARPWEGLVSIELMKVDFTPMCAPSFWKRMTEQLGRPPEPKDLPNLPLISPEDYWWDQWFEAAGVEGADRPRKAGLRLDSQADEGHAAMGGQGFVLLTPAFWRNDLRDGRLCQPFELRATAGFRYWLCIAPERRNVPKIKRFKEWLLRQVELSKQLPLEAVA</sequence>
<dbReference type="InterPro" id="IPR000847">
    <property type="entry name" value="LysR_HTH_N"/>
</dbReference>
<protein>
    <submittedName>
        <fullName evidence="6">LysR substrate-binding domain-containing protein</fullName>
    </submittedName>
</protein>
<feature type="domain" description="HTH lysR-type" evidence="5">
    <location>
        <begin position="5"/>
        <end position="62"/>
    </location>
</feature>
<dbReference type="EMBL" id="JAMGBA010000001">
    <property type="protein sequence ID" value="MCL6697196.1"/>
    <property type="molecule type" value="Genomic_DNA"/>
</dbReference>
<keyword evidence="2" id="KW-0805">Transcription regulation</keyword>
<dbReference type="Proteomes" id="UP001203410">
    <property type="component" value="Unassembled WGS sequence"/>
</dbReference>
<dbReference type="Gene3D" id="1.10.10.10">
    <property type="entry name" value="Winged helix-like DNA-binding domain superfamily/Winged helix DNA-binding domain"/>
    <property type="match status" value="1"/>
</dbReference>
<accession>A0ABT0RQF8</accession>
<organism evidence="6 7">
    <name type="scientific">Sphingomonas caseinilyticus</name>
    <dbReference type="NCBI Taxonomy" id="2908205"/>
    <lineage>
        <taxon>Bacteria</taxon>
        <taxon>Pseudomonadati</taxon>
        <taxon>Pseudomonadota</taxon>
        <taxon>Alphaproteobacteria</taxon>
        <taxon>Sphingomonadales</taxon>
        <taxon>Sphingomonadaceae</taxon>
        <taxon>Sphingomonas</taxon>
    </lineage>
</organism>
<proteinExistence type="inferred from homology"/>
<dbReference type="SUPFAM" id="SSF53850">
    <property type="entry name" value="Periplasmic binding protein-like II"/>
    <property type="match status" value="1"/>
</dbReference>
<dbReference type="InterPro" id="IPR058163">
    <property type="entry name" value="LysR-type_TF_proteobact-type"/>
</dbReference>
<dbReference type="InterPro" id="IPR005119">
    <property type="entry name" value="LysR_subst-bd"/>
</dbReference>
<dbReference type="RefSeq" id="WP_249902578.1">
    <property type="nucleotide sequence ID" value="NZ_JAMGBA010000001.1"/>
</dbReference>
<evidence type="ECO:0000313" key="6">
    <source>
        <dbReference type="EMBL" id="MCL6697196.1"/>
    </source>
</evidence>
<evidence type="ECO:0000256" key="4">
    <source>
        <dbReference type="ARBA" id="ARBA00023163"/>
    </source>
</evidence>
<dbReference type="Pfam" id="PF00126">
    <property type="entry name" value="HTH_1"/>
    <property type="match status" value="1"/>
</dbReference>
<dbReference type="Pfam" id="PF03466">
    <property type="entry name" value="LysR_substrate"/>
    <property type="match status" value="1"/>
</dbReference>
<dbReference type="PANTHER" id="PTHR30537:SF74">
    <property type="entry name" value="HTH-TYPE TRANSCRIPTIONAL REGULATOR TRPI"/>
    <property type="match status" value="1"/>
</dbReference>
<name>A0ABT0RQF8_9SPHN</name>
<dbReference type="PRINTS" id="PR00039">
    <property type="entry name" value="HTHLYSR"/>
</dbReference>
<comment type="similarity">
    <text evidence="1">Belongs to the LysR transcriptional regulatory family.</text>
</comment>
<dbReference type="PANTHER" id="PTHR30537">
    <property type="entry name" value="HTH-TYPE TRANSCRIPTIONAL REGULATOR"/>
    <property type="match status" value="1"/>
</dbReference>
<gene>
    <name evidence="6" type="ORF">LZ496_00120</name>
</gene>
<evidence type="ECO:0000256" key="3">
    <source>
        <dbReference type="ARBA" id="ARBA00023125"/>
    </source>
</evidence>
<keyword evidence="3" id="KW-0238">DNA-binding</keyword>
<dbReference type="InterPro" id="IPR036390">
    <property type="entry name" value="WH_DNA-bd_sf"/>
</dbReference>